<evidence type="ECO:0000313" key="1">
    <source>
        <dbReference type="EMBL" id="JAP55286.1"/>
    </source>
</evidence>
<gene>
    <name evidence="1" type="ORF">TR117238</name>
</gene>
<organism evidence="1">
    <name type="scientific">Schistocephalus solidus</name>
    <name type="common">Tapeworm</name>
    <dbReference type="NCBI Taxonomy" id="70667"/>
    <lineage>
        <taxon>Eukaryota</taxon>
        <taxon>Metazoa</taxon>
        <taxon>Spiralia</taxon>
        <taxon>Lophotrochozoa</taxon>
        <taxon>Platyhelminthes</taxon>
        <taxon>Cestoda</taxon>
        <taxon>Eucestoda</taxon>
        <taxon>Diphyllobothriidea</taxon>
        <taxon>Diphyllobothriidae</taxon>
        <taxon>Schistocephalus</taxon>
    </lineage>
</organism>
<dbReference type="AlphaFoldDB" id="A0A0X3Q7H5"/>
<name>A0A0X3Q7H5_SCHSO</name>
<protein>
    <submittedName>
        <fullName evidence="1">Uncharacterized protein</fullName>
    </submittedName>
</protein>
<accession>A0A0X3Q7H5</accession>
<proteinExistence type="predicted"/>
<dbReference type="EMBL" id="GEEE01007939">
    <property type="protein sequence ID" value="JAP55286.1"/>
    <property type="molecule type" value="Transcribed_RNA"/>
</dbReference>
<reference evidence="1" key="1">
    <citation type="submission" date="2016-01" db="EMBL/GenBank/DDBJ databases">
        <title>Reference transcriptome for the parasite Schistocephalus solidus: insights into the molecular evolution of parasitism.</title>
        <authorList>
            <person name="Hebert F.O."/>
            <person name="Grambauer S."/>
            <person name="Barber I."/>
            <person name="Landry C.R."/>
            <person name="Aubin-Horth N."/>
        </authorList>
    </citation>
    <scope>NUCLEOTIDE SEQUENCE</scope>
</reference>
<sequence>MSDQNLKGDRRFLSNATYGKSPKLQRGFYHKGLSSRHNLCVILLPKICSIASFSISSRLIKFDIVSGYPSDTRHVRSLEVEIAKSEPIPTRPLLLHNLIEFAYS</sequence>